<name>A0A9D1IA99_9FIRM</name>
<protein>
    <submittedName>
        <fullName evidence="1">Uncharacterized protein</fullName>
    </submittedName>
</protein>
<evidence type="ECO:0000313" key="2">
    <source>
        <dbReference type="Proteomes" id="UP000824072"/>
    </source>
</evidence>
<dbReference type="AlphaFoldDB" id="A0A9D1IA99"/>
<proteinExistence type="predicted"/>
<gene>
    <name evidence="1" type="ORF">IAB02_01720</name>
</gene>
<evidence type="ECO:0000313" key="1">
    <source>
        <dbReference type="EMBL" id="HIU33258.1"/>
    </source>
</evidence>
<dbReference type="EMBL" id="DVMU01000038">
    <property type="protein sequence ID" value="HIU33258.1"/>
    <property type="molecule type" value="Genomic_DNA"/>
</dbReference>
<sequence length="101" mass="12102">MLREQYCELFERLSREGVDVQGMFESTPREILWRIQAMAERKRFLAEILRQEAWMIGKYAGIAVNAPEKYPPFPREHRRMGEEEMRRVLEGLARRFGGNER</sequence>
<reference evidence="1" key="2">
    <citation type="journal article" date="2021" name="PeerJ">
        <title>Extensive microbial diversity within the chicken gut microbiome revealed by metagenomics and culture.</title>
        <authorList>
            <person name="Gilroy R."/>
            <person name="Ravi A."/>
            <person name="Getino M."/>
            <person name="Pursley I."/>
            <person name="Horton D.L."/>
            <person name="Alikhan N.F."/>
            <person name="Baker D."/>
            <person name="Gharbi K."/>
            <person name="Hall N."/>
            <person name="Watson M."/>
            <person name="Adriaenssens E.M."/>
            <person name="Foster-Nyarko E."/>
            <person name="Jarju S."/>
            <person name="Secka A."/>
            <person name="Antonio M."/>
            <person name="Oren A."/>
            <person name="Chaudhuri R.R."/>
            <person name="La Ragione R."/>
            <person name="Hildebrand F."/>
            <person name="Pallen M.J."/>
        </authorList>
    </citation>
    <scope>NUCLEOTIDE SEQUENCE</scope>
    <source>
        <strain evidence="1">ChiHcec3-11533</strain>
    </source>
</reference>
<dbReference type="Proteomes" id="UP000824072">
    <property type="component" value="Unassembled WGS sequence"/>
</dbReference>
<reference evidence="1" key="1">
    <citation type="submission" date="2020-10" db="EMBL/GenBank/DDBJ databases">
        <authorList>
            <person name="Gilroy R."/>
        </authorList>
    </citation>
    <scope>NUCLEOTIDE SEQUENCE</scope>
    <source>
        <strain evidence="1">ChiHcec3-11533</strain>
    </source>
</reference>
<organism evidence="1 2">
    <name type="scientific">Candidatus Pullichristensenella excrementigallinarum</name>
    <dbReference type="NCBI Taxonomy" id="2840907"/>
    <lineage>
        <taxon>Bacteria</taxon>
        <taxon>Bacillati</taxon>
        <taxon>Bacillota</taxon>
        <taxon>Clostridia</taxon>
        <taxon>Candidatus Pullichristensenella</taxon>
    </lineage>
</organism>
<comment type="caution">
    <text evidence="1">The sequence shown here is derived from an EMBL/GenBank/DDBJ whole genome shotgun (WGS) entry which is preliminary data.</text>
</comment>
<accession>A0A9D1IA99</accession>